<evidence type="ECO:0000256" key="2">
    <source>
        <dbReference type="ARBA" id="ARBA00022692"/>
    </source>
</evidence>
<evidence type="ECO:0000256" key="4">
    <source>
        <dbReference type="ARBA" id="ARBA00023136"/>
    </source>
</evidence>
<protein>
    <submittedName>
        <fullName evidence="6">DoxX family protein</fullName>
    </submittedName>
</protein>
<feature type="transmembrane region" description="Helical" evidence="5">
    <location>
        <begin position="73"/>
        <end position="92"/>
    </location>
</feature>
<evidence type="ECO:0000256" key="1">
    <source>
        <dbReference type="ARBA" id="ARBA00004141"/>
    </source>
</evidence>
<dbReference type="KEGG" id="fya:KMW28_03410"/>
<feature type="transmembrane region" description="Helical" evidence="5">
    <location>
        <begin position="48"/>
        <end position="66"/>
    </location>
</feature>
<dbReference type="InterPro" id="IPR032808">
    <property type="entry name" value="DoxX"/>
</dbReference>
<feature type="transmembrane region" description="Helical" evidence="5">
    <location>
        <begin position="7"/>
        <end position="28"/>
    </location>
</feature>
<evidence type="ECO:0000256" key="3">
    <source>
        <dbReference type="ARBA" id="ARBA00022989"/>
    </source>
</evidence>
<keyword evidence="2 5" id="KW-0812">Transmembrane</keyword>
<evidence type="ECO:0000313" key="7">
    <source>
        <dbReference type="Proteomes" id="UP000678679"/>
    </source>
</evidence>
<gene>
    <name evidence="6" type="ORF">KMW28_03410</name>
</gene>
<evidence type="ECO:0000256" key="5">
    <source>
        <dbReference type="SAM" id="Phobius"/>
    </source>
</evidence>
<reference evidence="6 7" key="1">
    <citation type="submission" date="2021-05" db="EMBL/GenBank/DDBJ databases">
        <title>Comparative genomic studies on the polysaccharide-degrading batcterial strains of the Flammeovirga genus.</title>
        <authorList>
            <person name="Zewei F."/>
            <person name="Zheng Z."/>
            <person name="Yu L."/>
            <person name="Ruyue G."/>
            <person name="Yanhong M."/>
            <person name="Yuanyuan C."/>
            <person name="Jingyan G."/>
            <person name="Wenjun H."/>
        </authorList>
    </citation>
    <scope>NUCLEOTIDE SEQUENCE [LARGE SCALE GENOMIC DNA]</scope>
    <source>
        <strain evidence="6 7">NBRC:100898</strain>
    </source>
</reference>
<feature type="transmembrane region" description="Helical" evidence="5">
    <location>
        <begin position="98"/>
        <end position="114"/>
    </location>
</feature>
<evidence type="ECO:0000313" key="6">
    <source>
        <dbReference type="EMBL" id="QWG02636.1"/>
    </source>
</evidence>
<comment type="subcellular location">
    <subcellularLocation>
        <location evidence="1">Membrane</location>
        <topology evidence="1">Multi-pass membrane protein</topology>
    </subcellularLocation>
</comment>
<keyword evidence="4 5" id="KW-0472">Membrane</keyword>
<proteinExistence type="predicted"/>
<dbReference type="RefSeq" id="WP_169666447.1">
    <property type="nucleotide sequence ID" value="NZ_CP076132.1"/>
</dbReference>
<dbReference type="AlphaFoldDB" id="A0AAX1N886"/>
<name>A0AAX1N886_9BACT</name>
<accession>A0AAX1N886</accession>
<organism evidence="6 7">
    <name type="scientific">Flammeovirga yaeyamensis</name>
    <dbReference type="NCBI Taxonomy" id="367791"/>
    <lineage>
        <taxon>Bacteria</taxon>
        <taxon>Pseudomonadati</taxon>
        <taxon>Bacteroidota</taxon>
        <taxon>Cytophagia</taxon>
        <taxon>Cytophagales</taxon>
        <taxon>Flammeovirgaceae</taxon>
        <taxon>Flammeovirga</taxon>
    </lineage>
</organism>
<dbReference type="Pfam" id="PF13564">
    <property type="entry name" value="DoxX_2"/>
    <property type="match status" value="1"/>
</dbReference>
<dbReference type="Proteomes" id="UP000678679">
    <property type="component" value="Chromosome 1"/>
</dbReference>
<dbReference type="EMBL" id="CP076132">
    <property type="protein sequence ID" value="QWG02636.1"/>
    <property type="molecule type" value="Genomic_DNA"/>
</dbReference>
<keyword evidence="3 5" id="KW-1133">Transmembrane helix</keyword>
<keyword evidence="7" id="KW-1185">Reference proteome</keyword>
<dbReference type="GO" id="GO:0016020">
    <property type="term" value="C:membrane"/>
    <property type="evidence" value="ECO:0007669"/>
    <property type="project" value="UniProtKB-SubCell"/>
</dbReference>
<sequence length="122" mass="13730">MKNKNKIFYYVVTGLFSLLIMGGVANYIFQHEMVVGFFEAMGFPPNLIYYMATAKVLGVIGIWQTKSKVLREWAYAGFTFNLLLAVFAHLNVSDGEQWGAVIGLVLMSTSYFLVKKIEAEKA</sequence>